<dbReference type="PANTHER" id="PTHR23132">
    <property type="entry name" value="D-ALANINE--D-ALANINE LIGASE"/>
    <property type="match status" value="1"/>
</dbReference>
<evidence type="ECO:0000256" key="4">
    <source>
        <dbReference type="HAMAP-Rule" id="MF_00047"/>
    </source>
</evidence>
<evidence type="ECO:0000313" key="8">
    <source>
        <dbReference type="EMBL" id="MFD2840623.1"/>
    </source>
</evidence>
<dbReference type="Proteomes" id="UP001597391">
    <property type="component" value="Unassembled WGS sequence"/>
</dbReference>
<reference evidence="9" key="1">
    <citation type="journal article" date="2019" name="Int. J. Syst. Evol. Microbiol.">
        <title>The Global Catalogue of Microorganisms (GCM) 10K type strain sequencing project: providing services to taxonomists for standard genome sequencing and annotation.</title>
        <authorList>
            <consortium name="The Broad Institute Genomics Platform"/>
            <consortium name="The Broad Institute Genome Sequencing Center for Infectious Disease"/>
            <person name="Wu L."/>
            <person name="Ma J."/>
        </authorList>
    </citation>
    <scope>NUCLEOTIDE SEQUENCE [LARGE SCALE GENOMIC DNA]</scope>
    <source>
        <strain evidence="9">KCTC 33576</strain>
    </source>
</reference>
<proteinExistence type="inferred from homology"/>
<dbReference type="HAMAP" id="MF_00047">
    <property type="entry name" value="Dala_Dala_lig"/>
    <property type="match status" value="1"/>
</dbReference>
<dbReference type="SUPFAM" id="SSF56059">
    <property type="entry name" value="Glutathione synthetase ATP-binding domain-like"/>
    <property type="match status" value="1"/>
</dbReference>
<dbReference type="SUPFAM" id="SSF52440">
    <property type="entry name" value="PreATP-grasp domain"/>
    <property type="match status" value="1"/>
</dbReference>
<sequence>MSTSPHVVILAGGLSHERDVSIRSGRRVAEALRAAGHTVDVLDVDANLIPTLSASQPDLVWPLLHGASGEDGSLRDILELLDLNYLGTRPRESRIGWNKPVAKSVLGAAGISTPQYVTLPQSLFRELGAQSVMGAVVSKLGLPLVVKPARGGSALGVTLVKDANALPQALVDCFAYSELALIERAVSGTEVAVSVIDTPSGIEALPPVEIVTDGPYDYDARYNPGRTQYFTPARLSADLIAEVQSTAITAHKALGLRHISRTDMIIGEDGTIWFLEVNVAPGMTETSLLPQSVVATGSSLAAVYSGWVEAVLADTPAPEFESSVSAVPVLDSEATEPDSRPASKSPEFPLSDAEADVISDSVGESITDSDPEPPVSSLDGDPATPTQGATSTTESVTPTEQPDDIFTASNDSDPTAHMHGNELF</sequence>
<dbReference type="InterPro" id="IPR005905">
    <property type="entry name" value="D_ala_D_ala"/>
</dbReference>
<dbReference type="InterPro" id="IPR011761">
    <property type="entry name" value="ATP-grasp"/>
</dbReference>
<evidence type="ECO:0000256" key="2">
    <source>
        <dbReference type="ARBA" id="ARBA00022598"/>
    </source>
</evidence>
<comment type="catalytic activity">
    <reaction evidence="4">
        <text>2 D-alanine + ATP = D-alanyl-D-alanine + ADP + phosphate + H(+)</text>
        <dbReference type="Rhea" id="RHEA:11224"/>
        <dbReference type="ChEBI" id="CHEBI:15378"/>
        <dbReference type="ChEBI" id="CHEBI:30616"/>
        <dbReference type="ChEBI" id="CHEBI:43474"/>
        <dbReference type="ChEBI" id="CHEBI:57416"/>
        <dbReference type="ChEBI" id="CHEBI:57822"/>
        <dbReference type="ChEBI" id="CHEBI:456216"/>
        <dbReference type="EC" id="6.3.2.4"/>
    </reaction>
</comment>
<evidence type="ECO:0000256" key="3">
    <source>
        <dbReference type="ARBA" id="ARBA00023316"/>
    </source>
</evidence>
<feature type="compositionally biased region" description="Basic and acidic residues" evidence="6">
    <location>
        <begin position="414"/>
        <end position="424"/>
    </location>
</feature>
<dbReference type="Gene3D" id="3.40.50.20">
    <property type="match status" value="1"/>
</dbReference>
<dbReference type="EC" id="6.3.2.4" evidence="4"/>
<dbReference type="Pfam" id="PF07478">
    <property type="entry name" value="Dala_Dala_lig_C"/>
    <property type="match status" value="1"/>
</dbReference>
<evidence type="ECO:0000259" key="7">
    <source>
        <dbReference type="PROSITE" id="PS50975"/>
    </source>
</evidence>
<feature type="region of interest" description="Disordered" evidence="6">
    <location>
        <begin position="329"/>
        <end position="424"/>
    </location>
</feature>
<dbReference type="InterPro" id="IPR016185">
    <property type="entry name" value="PreATP-grasp_dom_sf"/>
</dbReference>
<name>A0ABW5XFV6_9MICO</name>
<accession>A0ABW5XFV6</accession>
<organism evidence="8 9">
    <name type="scientific">Populibacterium corticicola</name>
    <dbReference type="NCBI Taxonomy" id="1812826"/>
    <lineage>
        <taxon>Bacteria</taxon>
        <taxon>Bacillati</taxon>
        <taxon>Actinomycetota</taxon>
        <taxon>Actinomycetes</taxon>
        <taxon>Micrococcales</taxon>
        <taxon>Jonesiaceae</taxon>
        <taxon>Populibacterium</taxon>
    </lineage>
</organism>
<keyword evidence="9" id="KW-1185">Reference proteome</keyword>
<evidence type="ECO:0000256" key="5">
    <source>
        <dbReference type="PROSITE-ProRule" id="PRU00409"/>
    </source>
</evidence>
<keyword evidence="3 4" id="KW-0961">Cell wall biogenesis/degradation</keyword>
<evidence type="ECO:0000313" key="9">
    <source>
        <dbReference type="Proteomes" id="UP001597391"/>
    </source>
</evidence>
<keyword evidence="4" id="KW-0133">Cell shape</keyword>
<gene>
    <name evidence="4" type="primary">ddl</name>
    <name evidence="8" type="ORF">ACFSYH_08580</name>
</gene>
<feature type="compositionally biased region" description="Polar residues" evidence="6">
    <location>
        <begin position="384"/>
        <end position="400"/>
    </location>
</feature>
<comment type="pathway">
    <text evidence="4">Cell wall biogenesis; peptidoglycan biosynthesis.</text>
</comment>
<comment type="subcellular location">
    <subcellularLocation>
        <location evidence="4">Cytoplasm</location>
    </subcellularLocation>
</comment>
<dbReference type="RefSeq" id="WP_377466496.1">
    <property type="nucleotide sequence ID" value="NZ_JBHUOP010000003.1"/>
</dbReference>
<keyword evidence="5" id="KW-0067">ATP-binding</keyword>
<keyword evidence="5" id="KW-0547">Nucleotide-binding</keyword>
<evidence type="ECO:0000256" key="1">
    <source>
        <dbReference type="ARBA" id="ARBA00010871"/>
    </source>
</evidence>
<dbReference type="PANTHER" id="PTHR23132:SF23">
    <property type="entry name" value="D-ALANINE--D-ALANINE LIGASE B"/>
    <property type="match status" value="1"/>
</dbReference>
<keyword evidence="4" id="KW-0573">Peptidoglycan synthesis</keyword>
<dbReference type="InterPro" id="IPR011095">
    <property type="entry name" value="Dala_Dala_lig_C"/>
</dbReference>
<comment type="similarity">
    <text evidence="1 4">Belongs to the D-alanine--D-alanine ligase family.</text>
</comment>
<dbReference type="Gene3D" id="3.30.470.20">
    <property type="entry name" value="ATP-grasp fold, B domain"/>
    <property type="match status" value="1"/>
</dbReference>
<dbReference type="GO" id="GO:0008716">
    <property type="term" value="F:D-alanine-D-alanine ligase activity"/>
    <property type="evidence" value="ECO:0007669"/>
    <property type="project" value="UniProtKB-EC"/>
</dbReference>
<dbReference type="PROSITE" id="PS50975">
    <property type="entry name" value="ATP_GRASP"/>
    <property type="match status" value="1"/>
</dbReference>
<evidence type="ECO:0000256" key="6">
    <source>
        <dbReference type="SAM" id="MobiDB-lite"/>
    </source>
</evidence>
<protein>
    <recommendedName>
        <fullName evidence="4">D-alanine--D-alanine ligase</fullName>
        <ecNumber evidence="4">6.3.2.4</ecNumber>
    </recommendedName>
    <alternativeName>
        <fullName evidence="4">D-Ala-D-Ala ligase</fullName>
    </alternativeName>
    <alternativeName>
        <fullName evidence="4">D-alanylalanine synthetase</fullName>
    </alternativeName>
</protein>
<keyword evidence="4" id="KW-0963">Cytoplasm</keyword>
<keyword evidence="2 4" id="KW-0436">Ligase</keyword>
<feature type="domain" description="ATP-grasp" evidence="7">
    <location>
        <begin position="103"/>
        <end position="309"/>
    </location>
</feature>
<dbReference type="EMBL" id="JBHUOP010000003">
    <property type="protein sequence ID" value="MFD2840623.1"/>
    <property type="molecule type" value="Genomic_DNA"/>
</dbReference>
<comment type="caution">
    <text evidence="8">The sequence shown here is derived from an EMBL/GenBank/DDBJ whole genome shotgun (WGS) entry which is preliminary data.</text>
</comment>
<dbReference type="Gene3D" id="3.30.1490.20">
    <property type="entry name" value="ATP-grasp fold, A domain"/>
    <property type="match status" value="1"/>
</dbReference>
<comment type="function">
    <text evidence="4">Cell wall formation.</text>
</comment>
<dbReference type="NCBIfam" id="NF002378">
    <property type="entry name" value="PRK01372.1"/>
    <property type="match status" value="1"/>
</dbReference>
<dbReference type="InterPro" id="IPR013815">
    <property type="entry name" value="ATP_grasp_subdomain_1"/>
</dbReference>